<dbReference type="InterPro" id="IPR034457">
    <property type="entry name" value="Organic_radical-activating"/>
</dbReference>
<dbReference type="NCBIfam" id="TIGR02495">
    <property type="entry name" value="NrdG2"/>
    <property type="match status" value="1"/>
</dbReference>
<dbReference type="GO" id="GO:0051539">
    <property type="term" value="F:4 iron, 4 sulfur cluster binding"/>
    <property type="evidence" value="ECO:0007669"/>
    <property type="project" value="UniProtKB-KW"/>
</dbReference>
<dbReference type="SUPFAM" id="SSF102114">
    <property type="entry name" value="Radical SAM enzymes"/>
    <property type="match status" value="1"/>
</dbReference>
<dbReference type="InterPro" id="IPR007197">
    <property type="entry name" value="rSAM"/>
</dbReference>
<comment type="cofactor">
    <cofactor evidence="1">
        <name>[4Fe-4S] cluster</name>
        <dbReference type="ChEBI" id="CHEBI:49883"/>
    </cofactor>
</comment>
<evidence type="ECO:0000256" key="4">
    <source>
        <dbReference type="ARBA" id="ARBA00022723"/>
    </source>
</evidence>
<evidence type="ECO:0000256" key="2">
    <source>
        <dbReference type="ARBA" id="ARBA00022485"/>
    </source>
</evidence>
<dbReference type="Gene3D" id="3.20.20.70">
    <property type="entry name" value="Aldolase class I"/>
    <property type="match status" value="1"/>
</dbReference>
<organism evidence="8 9">
    <name type="scientific">Methanospirillum stamsii</name>
    <dbReference type="NCBI Taxonomy" id="1277351"/>
    <lineage>
        <taxon>Archaea</taxon>
        <taxon>Methanobacteriati</taxon>
        <taxon>Methanobacteriota</taxon>
        <taxon>Stenosarchaea group</taxon>
        <taxon>Methanomicrobia</taxon>
        <taxon>Methanomicrobiales</taxon>
        <taxon>Methanospirillaceae</taxon>
        <taxon>Methanospirillum</taxon>
    </lineage>
</organism>
<dbReference type="CDD" id="cd01335">
    <property type="entry name" value="Radical_SAM"/>
    <property type="match status" value="1"/>
</dbReference>
<keyword evidence="5" id="KW-0408">Iron</keyword>
<evidence type="ECO:0000256" key="6">
    <source>
        <dbReference type="ARBA" id="ARBA00023014"/>
    </source>
</evidence>
<keyword evidence="2" id="KW-0004">4Fe-4S</keyword>
<dbReference type="SFLD" id="SFLDS00029">
    <property type="entry name" value="Radical_SAM"/>
    <property type="match status" value="1"/>
</dbReference>
<dbReference type="GO" id="GO:0046872">
    <property type="term" value="F:metal ion binding"/>
    <property type="evidence" value="ECO:0007669"/>
    <property type="project" value="UniProtKB-KW"/>
</dbReference>
<gene>
    <name evidence="8" type="ORF">DLD82_15085</name>
</gene>
<evidence type="ECO:0000256" key="3">
    <source>
        <dbReference type="ARBA" id="ARBA00022691"/>
    </source>
</evidence>
<dbReference type="OrthoDB" id="371936at2157"/>
<dbReference type="SFLD" id="SFLDG01094">
    <property type="entry name" value="Uncharacterised_Radical_SAM_Su"/>
    <property type="match status" value="1"/>
</dbReference>
<dbReference type="EMBL" id="QGMZ01000039">
    <property type="protein sequence ID" value="PWR70855.1"/>
    <property type="molecule type" value="Genomic_DNA"/>
</dbReference>
<keyword evidence="4" id="KW-0479">Metal-binding</keyword>
<keyword evidence="6" id="KW-0411">Iron-sulfur</keyword>
<dbReference type="Pfam" id="PF04055">
    <property type="entry name" value="Radical_SAM"/>
    <property type="match status" value="1"/>
</dbReference>
<sequence>MHINFGGFVPLSTVDWRGRSVCVIFFRGCPVKCWYCHNHTILTGEDKRPIEEIKDLIRSSSLLISGVIFSGGEATMQPPALFSLAEYCKSMGLKNGLHTNGVYPDVIRKLIEKRLIDHIALDIKAEWNLYTVRGKERAVGKQVKESLTLCTAAYHAGTLPGFEVVTTLFPGYGEEVMTISRDVAPDVDLVLQQGVYIGIRPLDIHDLKKIADTINRRVRIRTRSDGEISYEGNSSCGDAGIREG</sequence>
<dbReference type="InterPro" id="IPR012840">
    <property type="entry name" value="NrdG2"/>
</dbReference>
<dbReference type="PANTHER" id="PTHR30352:SF5">
    <property type="entry name" value="PYRUVATE FORMATE-LYASE 1-ACTIVATING ENZYME"/>
    <property type="match status" value="1"/>
</dbReference>
<evidence type="ECO:0000256" key="5">
    <source>
        <dbReference type="ARBA" id="ARBA00023004"/>
    </source>
</evidence>
<dbReference type="PANTHER" id="PTHR30352">
    <property type="entry name" value="PYRUVATE FORMATE-LYASE-ACTIVATING ENZYME"/>
    <property type="match status" value="1"/>
</dbReference>
<evidence type="ECO:0000313" key="8">
    <source>
        <dbReference type="EMBL" id="PWR70855.1"/>
    </source>
</evidence>
<dbReference type="InterPro" id="IPR013785">
    <property type="entry name" value="Aldolase_TIM"/>
</dbReference>
<protein>
    <submittedName>
        <fullName evidence="8">Anaerobic ribonucleoside-triphosphate reductase activating protein</fullName>
    </submittedName>
</protein>
<dbReference type="PROSITE" id="PS51918">
    <property type="entry name" value="RADICAL_SAM"/>
    <property type="match status" value="1"/>
</dbReference>
<dbReference type="Proteomes" id="UP000245934">
    <property type="component" value="Unassembled WGS sequence"/>
</dbReference>
<dbReference type="InterPro" id="IPR058240">
    <property type="entry name" value="rSAM_sf"/>
</dbReference>
<name>A0A2V2MX59_9EURY</name>
<evidence type="ECO:0000256" key="1">
    <source>
        <dbReference type="ARBA" id="ARBA00001966"/>
    </source>
</evidence>
<keyword evidence="3" id="KW-0949">S-adenosyl-L-methionine</keyword>
<feature type="domain" description="Radical SAM core" evidence="7">
    <location>
        <begin position="15"/>
        <end position="242"/>
    </location>
</feature>
<proteinExistence type="predicted"/>
<dbReference type="AlphaFoldDB" id="A0A2V2MX59"/>
<evidence type="ECO:0000313" key="9">
    <source>
        <dbReference type="Proteomes" id="UP000245934"/>
    </source>
</evidence>
<accession>A0A2V2MX59</accession>
<comment type="caution">
    <text evidence="8">The sequence shown here is derived from an EMBL/GenBank/DDBJ whole genome shotgun (WGS) entry which is preliminary data.</text>
</comment>
<keyword evidence="9" id="KW-1185">Reference proteome</keyword>
<reference evidence="8 9" key="1">
    <citation type="submission" date="2018-05" db="EMBL/GenBank/DDBJ databases">
        <title>Draft genome of Methanospirillum stamsii Pt1.</title>
        <authorList>
            <person name="Dueholm M.S."/>
            <person name="Nielsen P.H."/>
            <person name="Bakmann L.F."/>
            <person name="Otzen D.E."/>
        </authorList>
    </citation>
    <scope>NUCLEOTIDE SEQUENCE [LARGE SCALE GENOMIC DNA]</scope>
    <source>
        <strain evidence="8 9">Pt1</strain>
    </source>
</reference>
<evidence type="ECO:0000259" key="7">
    <source>
        <dbReference type="PROSITE" id="PS51918"/>
    </source>
</evidence>
<dbReference type="GO" id="GO:0003824">
    <property type="term" value="F:catalytic activity"/>
    <property type="evidence" value="ECO:0007669"/>
    <property type="project" value="InterPro"/>
</dbReference>